<name>A0ABW1Z3C0_9BACT</name>
<gene>
    <name evidence="1" type="ORF">ACFQBQ_00290</name>
</gene>
<evidence type="ECO:0000313" key="2">
    <source>
        <dbReference type="Proteomes" id="UP001596391"/>
    </source>
</evidence>
<dbReference type="Proteomes" id="UP001596391">
    <property type="component" value="Unassembled WGS sequence"/>
</dbReference>
<dbReference type="RefSeq" id="WP_263370560.1">
    <property type="nucleotide sequence ID" value="NZ_JAGSYD010000002.1"/>
</dbReference>
<keyword evidence="2" id="KW-1185">Reference proteome</keyword>
<organism evidence="1 2">
    <name type="scientific">Granulicella cerasi</name>
    <dbReference type="NCBI Taxonomy" id="741063"/>
    <lineage>
        <taxon>Bacteria</taxon>
        <taxon>Pseudomonadati</taxon>
        <taxon>Acidobacteriota</taxon>
        <taxon>Terriglobia</taxon>
        <taxon>Terriglobales</taxon>
        <taxon>Acidobacteriaceae</taxon>
        <taxon>Granulicella</taxon>
    </lineage>
</organism>
<comment type="caution">
    <text evidence="1">The sequence shown here is derived from an EMBL/GenBank/DDBJ whole genome shotgun (WGS) entry which is preliminary data.</text>
</comment>
<dbReference type="EMBL" id="JBHSWI010000001">
    <property type="protein sequence ID" value="MFC6644057.1"/>
    <property type="molecule type" value="Genomic_DNA"/>
</dbReference>
<protein>
    <submittedName>
        <fullName evidence="1">Uncharacterized protein</fullName>
    </submittedName>
</protein>
<sequence length="57" mass="6591">MTGEWTMNLAMESTVDARSKDVSWWSEMALEPKREEPMEEMTLNELLFAVLATPERA</sequence>
<reference evidence="2" key="1">
    <citation type="journal article" date="2019" name="Int. J. Syst. Evol. Microbiol.">
        <title>The Global Catalogue of Microorganisms (GCM) 10K type strain sequencing project: providing services to taxonomists for standard genome sequencing and annotation.</title>
        <authorList>
            <consortium name="The Broad Institute Genomics Platform"/>
            <consortium name="The Broad Institute Genome Sequencing Center for Infectious Disease"/>
            <person name="Wu L."/>
            <person name="Ma J."/>
        </authorList>
    </citation>
    <scope>NUCLEOTIDE SEQUENCE [LARGE SCALE GENOMIC DNA]</scope>
    <source>
        <strain evidence="2">CGMCC 1.16026</strain>
    </source>
</reference>
<evidence type="ECO:0000313" key="1">
    <source>
        <dbReference type="EMBL" id="MFC6644057.1"/>
    </source>
</evidence>
<accession>A0ABW1Z3C0</accession>
<proteinExistence type="predicted"/>